<keyword evidence="2" id="KW-1133">Transmembrane helix</keyword>
<dbReference type="RefSeq" id="WP_270918707.1">
    <property type="nucleotide sequence ID" value="NZ_CP127247.1"/>
</dbReference>
<evidence type="ECO:0000256" key="2">
    <source>
        <dbReference type="SAM" id="Phobius"/>
    </source>
</evidence>
<dbReference type="EMBL" id="CP127247">
    <property type="protein sequence ID" value="WIY25525.1"/>
    <property type="molecule type" value="Genomic_DNA"/>
</dbReference>
<feature type="region of interest" description="Disordered" evidence="1">
    <location>
        <begin position="35"/>
        <end position="69"/>
    </location>
</feature>
<dbReference type="AlphaFoldDB" id="A0A9Y2L047"/>
<sequence length="69" mass="7381">MSSWELMDWIVVAGVIAAILGTYFAWKSLRGGKLKTTNTINHGDNNTQTGGSGTTDNRVDHGSNNKQSG</sequence>
<keyword evidence="4" id="KW-1185">Reference proteome</keyword>
<evidence type="ECO:0000256" key="1">
    <source>
        <dbReference type="SAM" id="MobiDB-lite"/>
    </source>
</evidence>
<evidence type="ECO:0000313" key="3">
    <source>
        <dbReference type="EMBL" id="WIY25525.1"/>
    </source>
</evidence>
<evidence type="ECO:0000313" key="4">
    <source>
        <dbReference type="Proteomes" id="UP001238334"/>
    </source>
</evidence>
<dbReference type="Proteomes" id="UP001238334">
    <property type="component" value="Chromosome"/>
</dbReference>
<organism evidence="3 4">
    <name type="scientific">Parasedimentitalea psychrophila</name>
    <dbReference type="NCBI Taxonomy" id="2997337"/>
    <lineage>
        <taxon>Bacteria</taxon>
        <taxon>Pseudomonadati</taxon>
        <taxon>Pseudomonadota</taxon>
        <taxon>Alphaproteobacteria</taxon>
        <taxon>Rhodobacterales</taxon>
        <taxon>Paracoccaceae</taxon>
        <taxon>Parasedimentitalea</taxon>
    </lineage>
</organism>
<dbReference type="KEGG" id="ppso:QPJ95_00775"/>
<gene>
    <name evidence="3" type="ORF">QPJ95_00775</name>
</gene>
<feature type="compositionally biased region" description="Polar residues" evidence="1">
    <location>
        <begin position="35"/>
        <end position="49"/>
    </location>
</feature>
<keyword evidence="2" id="KW-0812">Transmembrane</keyword>
<proteinExistence type="predicted"/>
<feature type="transmembrane region" description="Helical" evidence="2">
    <location>
        <begin position="6"/>
        <end position="26"/>
    </location>
</feature>
<protein>
    <submittedName>
        <fullName evidence="3">Uncharacterized protein</fullName>
    </submittedName>
</protein>
<accession>A0A9Y2L047</accession>
<name>A0A9Y2L047_9RHOB</name>
<reference evidence="3 4" key="1">
    <citation type="submission" date="2023-06" db="EMBL/GenBank/DDBJ databases">
        <title>Parasedimentitalea psychrophila sp. nov., a psychrophilic bacterium isolated from deep-sea sediment.</title>
        <authorList>
            <person name="Li A."/>
        </authorList>
    </citation>
    <scope>NUCLEOTIDE SEQUENCE [LARGE SCALE GENOMIC DNA]</scope>
    <source>
        <strain evidence="3 4">QS115</strain>
    </source>
</reference>
<keyword evidence="2" id="KW-0472">Membrane</keyword>